<evidence type="ECO:0008006" key="2">
    <source>
        <dbReference type="Google" id="ProtNLM"/>
    </source>
</evidence>
<name>X1GBX9_9ZZZZ</name>
<sequence length="288" mass="32966">DFVKRKTYLDQWQELVMDKILYQLPLFSSQSYSIAWSNLKNLNSSWSIDKNLPNLVWEGLHEGQNNIETLNLEGSWSDLNPLLTDDGPSNVVTDLLMMNMLELDPSNKPLATSIIKEWSRIDNSKFKFTIRDNIYWAPSYNIIGRNEYSDELNPDRISQLMTGVRGGYSNGQNQKVTVKDVIFTLLACSNSLVSETPSYFYWLSDVYEDPIDENSFIIEIDGNPSTSEKEPYADFWWRLNFPLLPEFFLNSSDTTITQTISGINMTGLYASIVNTPAWESFSESAFGC</sequence>
<accession>X1GBX9</accession>
<reference evidence="1" key="1">
    <citation type="journal article" date="2014" name="Front. Microbiol.">
        <title>High frequency of phylogenetically diverse reductive dehalogenase-homologous genes in deep subseafloor sedimentary metagenomes.</title>
        <authorList>
            <person name="Kawai M."/>
            <person name="Futagami T."/>
            <person name="Toyoda A."/>
            <person name="Takaki Y."/>
            <person name="Nishi S."/>
            <person name="Hori S."/>
            <person name="Arai W."/>
            <person name="Tsubouchi T."/>
            <person name="Morono Y."/>
            <person name="Uchiyama I."/>
            <person name="Ito T."/>
            <person name="Fujiyama A."/>
            <person name="Inagaki F."/>
            <person name="Takami H."/>
        </authorList>
    </citation>
    <scope>NUCLEOTIDE SEQUENCE</scope>
    <source>
        <strain evidence="1">Expedition CK06-06</strain>
    </source>
</reference>
<dbReference type="EMBL" id="BARU01019610">
    <property type="protein sequence ID" value="GAH54732.1"/>
    <property type="molecule type" value="Genomic_DNA"/>
</dbReference>
<comment type="caution">
    <text evidence="1">The sequence shown here is derived from an EMBL/GenBank/DDBJ whole genome shotgun (WGS) entry which is preliminary data.</text>
</comment>
<proteinExistence type="predicted"/>
<dbReference type="AlphaFoldDB" id="X1GBX9"/>
<dbReference type="SUPFAM" id="SSF53850">
    <property type="entry name" value="Periplasmic binding protein-like II"/>
    <property type="match status" value="1"/>
</dbReference>
<protein>
    <recommendedName>
        <fullName evidence="2">Solute-binding protein family 5 domain-containing protein</fullName>
    </recommendedName>
</protein>
<organism evidence="1">
    <name type="scientific">marine sediment metagenome</name>
    <dbReference type="NCBI Taxonomy" id="412755"/>
    <lineage>
        <taxon>unclassified sequences</taxon>
        <taxon>metagenomes</taxon>
        <taxon>ecological metagenomes</taxon>
    </lineage>
</organism>
<feature type="non-terminal residue" evidence="1">
    <location>
        <position position="1"/>
    </location>
</feature>
<dbReference type="Gene3D" id="3.40.190.10">
    <property type="entry name" value="Periplasmic binding protein-like II"/>
    <property type="match status" value="1"/>
</dbReference>
<evidence type="ECO:0000313" key="1">
    <source>
        <dbReference type="EMBL" id="GAH54732.1"/>
    </source>
</evidence>
<gene>
    <name evidence="1" type="ORF">S03H2_32278</name>
</gene>
<feature type="non-terminal residue" evidence="1">
    <location>
        <position position="288"/>
    </location>
</feature>